<sequence length="131" mass="14742">MDKSELRKLQAFLRQSLGNEEIRVTPDPKNPDDGAVHLGERKIAAISVDDEDGDRSFAFSMKLPVGRETLQSYLRKLFENDKLTLAPHGRKTDSVELNSGEDFLGVISADDAKRQSFTLQIAILDFDLEDY</sequence>
<gene>
    <name evidence="1" type="ORF">CQW49_11910</name>
</gene>
<accession>A0A2D2D0I9</accession>
<evidence type="ECO:0000313" key="2">
    <source>
        <dbReference type="Proteomes" id="UP000230709"/>
    </source>
</evidence>
<dbReference type="AlphaFoldDB" id="A0A2D2D0I9"/>
<dbReference type="Pfam" id="PF11324">
    <property type="entry name" value="DUF3126"/>
    <property type="match status" value="2"/>
</dbReference>
<dbReference type="Proteomes" id="UP000230709">
    <property type="component" value="Chromosome"/>
</dbReference>
<dbReference type="InterPro" id="IPR021473">
    <property type="entry name" value="DUF3126"/>
</dbReference>
<name>A0A2D2D0I9_METT3</name>
<protein>
    <submittedName>
        <fullName evidence="1">DUF3126 domain-containing protein</fullName>
    </submittedName>
</protein>
<proteinExistence type="predicted"/>
<dbReference type="RefSeq" id="WP_003612300.1">
    <property type="nucleotide sequence ID" value="NZ_ADVE02000001.1"/>
</dbReference>
<keyword evidence="2" id="KW-1185">Reference proteome</keyword>
<organism evidence="1 2">
    <name type="scientific">Methylosinus trichosporium (strain ATCC 35070 / NCIMB 11131 / UNIQEM 75 / OB3b)</name>
    <dbReference type="NCBI Taxonomy" id="595536"/>
    <lineage>
        <taxon>Bacteria</taxon>
        <taxon>Pseudomonadati</taxon>
        <taxon>Pseudomonadota</taxon>
        <taxon>Alphaproteobacteria</taxon>
        <taxon>Hyphomicrobiales</taxon>
        <taxon>Methylocystaceae</taxon>
        <taxon>Methylosinus</taxon>
    </lineage>
</organism>
<dbReference type="EMBL" id="CP023737">
    <property type="protein sequence ID" value="ATQ68506.1"/>
    <property type="molecule type" value="Genomic_DNA"/>
</dbReference>
<dbReference type="KEGG" id="mtw:CQW49_11910"/>
<reference evidence="2" key="1">
    <citation type="submission" date="2017-10" db="EMBL/GenBank/DDBJ databases">
        <title>Completed PacBio SMRT sequence of Methylosinus trichosporium OB3b reveals presence of a third large plasmid.</title>
        <authorList>
            <person name="Charles T.C."/>
            <person name="Lynch M.D.J."/>
            <person name="Heil J.R."/>
            <person name="Cheng J."/>
        </authorList>
    </citation>
    <scope>NUCLEOTIDE SEQUENCE [LARGE SCALE GENOMIC DNA]</scope>
    <source>
        <strain evidence="2">OB3b</strain>
    </source>
</reference>
<evidence type="ECO:0000313" key="1">
    <source>
        <dbReference type="EMBL" id="ATQ68506.1"/>
    </source>
</evidence>